<proteinExistence type="predicted"/>
<reference evidence="1" key="1">
    <citation type="submission" date="2017-12" db="EMBL/GenBank/DDBJ databases">
        <title>High-resolution comparative analysis of great ape genomes.</title>
        <authorList>
            <person name="Pollen A."/>
            <person name="Hastie A."/>
            <person name="Hormozdiari F."/>
            <person name="Dougherty M."/>
            <person name="Liu R."/>
            <person name="Chaisson M."/>
            <person name="Hoppe E."/>
            <person name="Hill C."/>
            <person name="Pang A."/>
            <person name="Hillier L."/>
            <person name="Baker C."/>
            <person name="Armstrong J."/>
            <person name="Shendure J."/>
            <person name="Paten B."/>
            <person name="Wilson R."/>
            <person name="Chao H."/>
            <person name="Schneider V."/>
            <person name="Ventura M."/>
            <person name="Kronenberg Z."/>
            <person name="Murali S."/>
            <person name="Gordon D."/>
            <person name="Cantsilieris S."/>
            <person name="Munson K."/>
            <person name="Nelson B."/>
            <person name="Raja A."/>
            <person name="Underwood J."/>
            <person name="Diekhans M."/>
            <person name="Fiddes I."/>
            <person name="Haussler D."/>
            <person name="Eichler E."/>
        </authorList>
    </citation>
    <scope>NUCLEOTIDE SEQUENCE [LARGE SCALE GENOMIC DNA]</scope>
    <source>
        <strain evidence="1">Susie</strain>
    </source>
</reference>
<accession>A0A2J8VGY9</accession>
<organism evidence="1">
    <name type="scientific">Pongo abelii</name>
    <name type="common">Sumatran orangutan</name>
    <name type="synonym">Pongo pygmaeus abelii</name>
    <dbReference type="NCBI Taxonomy" id="9601"/>
    <lineage>
        <taxon>Eukaryota</taxon>
        <taxon>Metazoa</taxon>
        <taxon>Chordata</taxon>
        <taxon>Craniata</taxon>
        <taxon>Vertebrata</taxon>
        <taxon>Euteleostomi</taxon>
        <taxon>Mammalia</taxon>
        <taxon>Eutheria</taxon>
        <taxon>Euarchontoglires</taxon>
        <taxon>Primates</taxon>
        <taxon>Haplorrhini</taxon>
        <taxon>Catarrhini</taxon>
        <taxon>Hominidae</taxon>
        <taxon>Pongo</taxon>
    </lineage>
</organism>
<sequence length="41" mass="4816">MMGHRPVLVLNYCRYHPNMFGTEVHDEDAFGPNGRHCDDQR</sequence>
<dbReference type="AlphaFoldDB" id="A0A2J8VGY9"/>
<protein>
    <submittedName>
        <fullName evidence="1">CCT3 isoform 4</fullName>
    </submittedName>
</protein>
<gene>
    <name evidence="1" type="ORF">CR201_G0019193</name>
</gene>
<feature type="non-terminal residue" evidence="1">
    <location>
        <position position="41"/>
    </location>
</feature>
<comment type="caution">
    <text evidence="1">The sequence shown here is derived from an EMBL/GenBank/DDBJ whole genome shotgun (WGS) entry which is preliminary data.</text>
</comment>
<evidence type="ECO:0000313" key="1">
    <source>
        <dbReference type="EMBL" id="PNJ56747.1"/>
    </source>
</evidence>
<name>A0A2J8VGY9_PONAB</name>
<dbReference type="EMBL" id="NDHI03003420">
    <property type="protein sequence ID" value="PNJ56747.1"/>
    <property type="molecule type" value="Genomic_DNA"/>
</dbReference>